<reference evidence="2" key="2">
    <citation type="submission" date="2023-06" db="EMBL/GenBank/DDBJ databases">
        <authorList>
            <consortium name="Lawrence Berkeley National Laboratory"/>
            <person name="Haridas S."/>
            <person name="Hensen N."/>
            <person name="Bonometti L."/>
            <person name="Westerberg I."/>
            <person name="Brannstrom I.O."/>
            <person name="Guillou S."/>
            <person name="Cros-Aarteil S."/>
            <person name="Calhoun S."/>
            <person name="Kuo A."/>
            <person name="Mondo S."/>
            <person name="Pangilinan J."/>
            <person name="Riley R."/>
            <person name="Labutti K."/>
            <person name="Andreopoulos B."/>
            <person name="Lipzen A."/>
            <person name="Chen C."/>
            <person name="Yanf M."/>
            <person name="Daum C."/>
            <person name="Ng V."/>
            <person name="Clum A."/>
            <person name="Steindorff A."/>
            <person name="Ohm R."/>
            <person name="Martin F."/>
            <person name="Silar P."/>
            <person name="Natvig D."/>
            <person name="Lalanne C."/>
            <person name="Gautier V."/>
            <person name="Ament-Velasquez S.L."/>
            <person name="Kruys A."/>
            <person name="Hutchinson M.I."/>
            <person name="Powell A.J."/>
            <person name="Barry K."/>
            <person name="Miller A.N."/>
            <person name="Grigoriev I.V."/>
            <person name="Debuchy R."/>
            <person name="Gladieux P."/>
            <person name="Thoren M.H."/>
            <person name="Johannesson H."/>
        </authorList>
    </citation>
    <scope>NUCLEOTIDE SEQUENCE</scope>
    <source>
        <strain evidence="2">CBS 955.72</strain>
    </source>
</reference>
<dbReference type="EMBL" id="JAUIQD010000003">
    <property type="protein sequence ID" value="KAK3356844.1"/>
    <property type="molecule type" value="Genomic_DNA"/>
</dbReference>
<reference evidence="2" key="1">
    <citation type="journal article" date="2023" name="Mol. Phylogenet. Evol.">
        <title>Genome-scale phylogeny and comparative genomics of the fungal order Sordariales.</title>
        <authorList>
            <person name="Hensen N."/>
            <person name="Bonometti L."/>
            <person name="Westerberg I."/>
            <person name="Brannstrom I.O."/>
            <person name="Guillou S."/>
            <person name="Cros-Aarteil S."/>
            <person name="Calhoun S."/>
            <person name="Haridas S."/>
            <person name="Kuo A."/>
            <person name="Mondo S."/>
            <person name="Pangilinan J."/>
            <person name="Riley R."/>
            <person name="LaButti K."/>
            <person name="Andreopoulos B."/>
            <person name="Lipzen A."/>
            <person name="Chen C."/>
            <person name="Yan M."/>
            <person name="Daum C."/>
            <person name="Ng V."/>
            <person name="Clum A."/>
            <person name="Steindorff A."/>
            <person name="Ohm R.A."/>
            <person name="Martin F."/>
            <person name="Silar P."/>
            <person name="Natvig D.O."/>
            <person name="Lalanne C."/>
            <person name="Gautier V."/>
            <person name="Ament-Velasquez S.L."/>
            <person name="Kruys A."/>
            <person name="Hutchinson M.I."/>
            <person name="Powell A.J."/>
            <person name="Barry K."/>
            <person name="Miller A.N."/>
            <person name="Grigoriev I.V."/>
            <person name="Debuchy R."/>
            <person name="Gladieux P."/>
            <person name="Hiltunen Thoren M."/>
            <person name="Johannesson H."/>
        </authorList>
    </citation>
    <scope>NUCLEOTIDE SEQUENCE</scope>
    <source>
        <strain evidence="2">CBS 955.72</strain>
    </source>
</reference>
<protein>
    <submittedName>
        <fullName evidence="2">Heterokaryon incompatibility protein-domain-containing protein</fullName>
    </submittedName>
</protein>
<gene>
    <name evidence="2" type="ORF">B0T25DRAFT_140338</name>
</gene>
<dbReference type="InterPro" id="IPR010730">
    <property type="entry name" value="HET"/>
</dbReference>
<dbReference type="InterPro" id="IPR052895">
    <property type="entry name" value="HetReg/Transcr_Mod"/>
</dbReference>
<evidence type="ECO:0000313" key="2">
    <source>
        <dbReference type="EMBL" id="KAK3356844.1"/>
    </source>
</evidence>
<keyword evidence="3" id="KW-1185">Reference proteome</keyword>
<dbReference type="Proteomes" id="UP001275084">
    <property type="component" value="Unassembled WGS sequence"/>
</dbReference>
<evidence type="ECO:0000259" key="1">
    <source>
        <dbReference type="Pfam" id="PF06985"/>
    </source>
</evidence>
<name>A0AAJ0HLA1_9PEZI</name>
<dbReference type="PANTHER" id="PTHR24148:SF82">
    <property type="entry name" value="HETEROKARYON INCOMPATIBILITY DOMAIN-CONTAINING PROTEIN"/>
    <property type="match status" value="1"/>
</dbReference>
<proteinExistence type="predicted"/>
<evidence type="ECO:0000313" key="3">
    <source>
        <dbReference type="Proteomes" id="UP001275084"/>
    </source>
</evidence>
<dbReference type="Pfam" id="PF06985">
    <property type="entry name" value="HET"/>
    <property type="match status" value="1"/>
</dbReference>
<comment type="caution">
    <text evidence="2">The sequence shown here is derived from an EMBL/GenBank/DDBJ whole genome shotgun (WGS) entry which is preliminary data.</text>
</comment>
<organism evidence="2 3">
    <name type="scientific">Lasiosphaeria hispida</name>
    <dbReference type="NCBI Taxonomy" id="260671"/>
    <lineage>
        <taxon>Eukaryota</taxon>
        <taxon>Fungi</taxon>
        <taxon>Dikarya</taxon>
        <taxon>Ascomycota</taxon>
        <taxon>Pezizomycotina</taxon>
        <taxon>Sordariomycetes</taxon>
        <taxon>Sordariomycetidae</taxon>
        <taxon>Sordariales</taxon>
        <taxon>Lasiosphaeriaceae</taxon>
        <taxon>Lasiosphaeria</taxon>
    </lineage>
</organism>
<accession>A0AAJ0HLA1</accession>
<feature type="domain" description="Heterokaryon incompatibility" evidence="1">
    <location>
        <begin position="45"/>
        <end position="234"/>
    </location>
</feature>
<dbReference type="PANTHER" id="PTHR24148">
    <property type="entry name" value="ANKYRIN REPEAT DOMAIN-CONTAINING PROTEIN 39 HOMOLOG-RELATED"/>
    <property type="match status" value="1"/>
</dbReference>
<sequence>MSTCSLAYQPLTGTQIRLVRLKPRQPGDGLELDLIHVELDSKPHFYALSYVWGDAAVRKSAQVNGMAFDMTRSLYVALTYLQDTLYANESDLFEYEKDLLWIDALCINQSDMAEKSQQVPRMGEIYTSAHKVLAWLGKATTKKEHEKATTVLIDSVFWLPYMDEMETLGGYSAADLLANDDLEEDELNVLLRLVDATNNGSVDRFMEHHPFPMIEILLKILRNPWFSRIWIVQEAVLASEVIVLFDGHTTELCQLLNAAATLAETMRAYAQSAFSNDAAEALMLRNLLSTCESHNPLPLAHQLGDLLHQTTHRTASLPHDYLYGLLGLLTHPGDLPTTLTPNYSTPFAAVFHAYTMYIVAATGDLEHLPTVRNQLTGVPSWVPDLRFAGQRATSPLTESFASFSADGTRLFARGVVLGAVDVVFRAAEEKPADYEAALGILERVRETVFARACGVRGCGMGEVWGLVGADRVLGTVCEEFAAFEALMEPGEEEEGEEERRWACRAFAERFVQGQFFMTGDGIMGIDERYADPVLDVMPEGVNDVLCVLKGAASPFRLRPVPGGYSLVGSCDVWGEGGVFDEAYFSARTVQDFVLL</sequence>
<dbReference type="AlphaFoldDB" id="A0AAJ0HLA1"/>